<dbReference type="AlphaFoldDB" id="A0A3S1A4U8"/>
<evidence type="ECO:0000259" key="1">
    <source>
        <dbReference type="Pfam" id="PF17921"/>
    </source>
</evidence>
<gene>
    <name evidence="2" type="ORF">EGW08_001507</name>
</gene>
<name>A0A3S1A4U8_ELYCH</name>
<dbReference type="Proteomes" id="UP000271974">
    <property type="component" value="Unassembled WGS sequence"/>
</dbReference>
<keyword evidence="3" id="KW-1185">Reference proteome</keyword>
<sequence length="244" mass="27895">MMLKDELLVHDGIVLRTNHIVVREILQNQVITLAHASHQGIVKAKQLIREKVWFPGIGRMAETHPKNCLPSQAAVNTPKQRDPLHMSPLPKRPWYKRSLDFAGYSALANAYRSSSMIRALPELVTSQNRDKDEDITNKNLFTKTKQKFYADTRRPTCQHQFQIGDSVIVKPQTQNKLSPPYKLFISHYHMSSKLLMGDLVTQGLNRVWAERTDCGGFRRTDSLTARHRRRETLTPRLTGAECAG</sequence>
<comment type="caution">
    <text evidence="2">The sequence shown here is derived from an EMBL/GenBank/DDBJ whole genome shotgun (WGS) entry which is preliminary data.</text>
</comment>
<evidence type="ECO:0000313" key="3">
    <source>
        <dbReference type="Proteomes" id="UP000271974"/>
    </source>
</evidence>
<reference evidence="2 3" key="1">
    <citation type="submission" date="2019-01" db="EMBL/GenBank/DDBJ databases">
        <title>A draft genome assembly of the solar-powered sea slug Elysia chlorotica.</title>
        <authorList>
            <person name="Cai H."/>
            <person name="Li Q."/>
            <person name="Fang X."/>
            <person name="Li J."/>
            <person name="Curtis N.E."/>
            <person name="Altenburger A."/>
            <person name="Shibata T."/>
            <person name="Feng M."/>
            <person name="Maeda T."/>
            <person name="Schwartz J.A."/>
            <person name="Shigenobu S."/>
            <person name="Lundholm N."/>
            <person name="Nishiyama T."/>
            <person name="Yang H."/>
            <person name="Hasebe M."/>
            <person name="Li S."/>
            <person name="Pierce S.K."/>
            <person name="Wang J."/>
        </authorList>
    </citation>
    <scope>NUCLEOTIDE SEQUENCE [LARGE SCALE GENOMIC DNA]</scope>
    <source>
        <strain evidence="2">EC2010</strain>
        <tissue evidence="2">Whole organism of an adult</tissue>
    </source>
</reference>
<dbReference type="STRING" id="188477.A0A3S1A4U8"/>
<proteinExistence type="predicted"/>
<feature type="domain" description="Integrase zinc-binding" evidence="1">
    <location>
        <begin position="24"/>
        <end position="70"/>
    </location>
</feature>
<dbReference type="InterPro" id="IPR050951">
    <property type="entry name" value="Retrovirus_Pol_polyprotein"/>
</dbReference>
<dbReference type="Pfam" id="PF17921">
    <property type="entry name" value="Integrase_H2C2"/>
    <property type="match status" value="1"/>
</dbReference>
<dbReference type="OrthoDB" id="6155767at2759"/>
<evidence type="ECO:0000313" key="2">
    <source>
        <dbReference type="EMBL" id="RUS90703.1"/>
    </source>
</evidence>
<accession>A0A3S1A4U8</accession>
<dbReference type="PANTHER" id="PTHR37984:SF5">
    <property type="entry name" value="PROTEIN NYNRIN-LIKE"/>
    <property type="match status" value="1"/>
</dbReference>
<dbReference type="Gene3D" id="1.10.340.70">
    <property type="match status" value="1"/>
</dbReference>
<dbReference type="EMBL" id="RQTK01000026">
    <property type="protein sequence ID" value="RUS90703.1"/>
    <property type="molecule type" value="Genomic_DNA"/>
</dbReference>
<organism evidence="2 3">
    <name type="scientific">Elysia chlorotica</name>
    <name type="common">Eastern emerald elysia</name>
    <name type="synonym">Sea slug</name>
    <dbReference type="NCBI Taxonomy" id="188477"/>
    <lineage>
        <taxon>Eukaryota</taxon>
        <taxon>Metazoa</taxon>
        <taxon>Spiralia</taxon>
        <taxon>Lophotrochozoa</taxon>
        <taxon>Mollusca</taxon>
        <taxon>Gastropoda</taxon>
        <taxon>Heterobranchia</taxon>
        <taxon>Euthyneura</taxon>
        <taxon>Panpulmonata</taxon>
        <taxon>Sacoglossa</taxon>
        <taxon>Placobranchoidea</taxon>
        <taxon>Plakobranchidae</taxon>
        <taxon>Elysia</taxon>
    </lineage>
</organism>
<dbReference type="PANTHER" id="PTHR37984">
    <property type="entry name" value="PROTEIN CBG26694"/>
    <property type="match status" value="1"/>
</dbReference>
<protein>
    <recommendedName>
        <fullName evidence="1">Integrase zinc-binding domain-containing protein</fullName>
    </recommendedName>
</protein>
<dbReference type="InterPro" id="IPR041588">
    <property type="entry name" value="Integrase_H2C2"/>
</dbReference>